<dbReference type="Proteomes" id="UP000320338">
    <property type="component" value="Unassembled WGS sequence"/>
</dbReference>
<name>A0A4Y3WMN0_9PSEU</name>
<evidence type="ECO:0000313" key="5">
    <source>
        <dbReference type="Proteomes" id="UP000320338"/>
    </source>
</evidence>
<evidence type="ECO:0000256" key="3">
    <source>
        <dbReference type="SAM" id="MobiDB-lite"/>
    </source>
</evidence>
<dbReference type="PANTHER" id="PTHR48107">
    <property type="entry name" value="NADPH-DEPENDENT ALDEHYDE REDUCTASE-LIKE PROTEIN, CHLOROPLASTIC-RELATED"/>
    <property type="match status" value="1"/>
</dbReference>
<dbReference type="RefSeq" id="WP_141278571.1">
    <property type="nucleotide sequence ID" value="NZ_BAAARZ010000019.1"/>
</dbReference>
<comment type="caution">
    <text evidence="4">The sequence shown here is derived from an EMBL/GenBank/DDBJ whole genome shotgun (WGS) entry which is preliminary data.</text>
</comment>
<dbReference type="InterPro" id="IPR020904">
    <property type="entry name" value="Sc_DH/Rdtase_CS"/>
</dbReference>
<dbReference type="PANTHER" id="PTHR48107:SF16">
    <property type="entry name" value="NADPH-DEPENDENT ALDEHYDE REDUCTASE 1, CHLOROPLASTIC"/>
    <property type="match status" value="1"/>
</dbReference>
<feature type="region of interest" description="Disordered" evidence="3">
    <location>
        <begin position="1"/>
        <end position="25"/>
    </location>
</feature>
<protein>
    <submittedName>
        <fullName evidence="4">Oxidoreductase</fullName>
    </submittedName>
</protein>
<dbReference type="SUPFAM" id="SSF51735">
    <property type="entry name" value="NAD(P)-binding Rossmann-fold domains"/>
    <property type="match status" value="1"/>
</dbReference>
<sequence>MTDAPQPAQQQDPPGRTADMEPAPRDEMRAYRGRDLLDGQVALVTGGDSGIGRAVCVAFAKEGADVALSYLSEDDDAEHTARLVRAEGHRCVLLRGDLGDARHCTAVVDATVAELGRLDVLVNNVATQEPVDAPEDIDDERWLRTFEVNVHSFFRVTRAALPHLGEGSAIINTGSVNGLRGNRTLIDYSATKGAVTAWTYSMAQALVDRGIRVNCVAPGPVWTPLIPATMPPDKVGSFGEQVPMGRAADPDEIAPSYVFFAAQALSSYYTGEVLAPLGGETLPG</sequence>
<keyword evidence="5" id="KW-1185">Reference proteome</keyword>
<comment type="similarity">
    <text evidence="1">Belongs to the short-chain dehydrogenases/reductases (SDR) family.</text>
</comment>
<dbReference type="Pfam" id="PF13561">
    <property type="entry name" value="adh_short_C2"/>
    <property type="match status" value="1"/>
</dbReference>
<proteinExistence type="inferred from homology"/>
<dbReference type="InterPro" id="IPR036291">
    <property type="entry name" value="NAD(P)-bd_dom_sf"/>
</dbReference>
<dbReference type="PROSITE" id="PS00061">
    <property type="entry name" value="ADH_SHORT"/>
    <property type="match status" value="1"/>
</dbReference>
<dbReference type="EMBL" id="BJNG01000017">
    <property type="protein sequence ID" value="GEC20024.1"/>
    <property type="molecule type" value="Genomic_DNA"/>
</dbReference>
<organism evidence="4 5">
    <name type="scientific">Pseudonocardia hydrocarbonoxydans</name>
    <dbReference type="NCBI Taxonomy" id="76726"/>
    <lineage>
        <taxon>Bacteria</taxon>
        <taxon>Bacillati</taxon>
        <taxon>Actinomycetota</taxon>
        <taxon>Actinomycetes</taxon>
        <taxon>Pseudonocardiales</taxon>
        <taxon>Pseudonocardiaceae</taxon>
        <taxon>Pseudonocardia</taxon>
    </lineage>
</organism>
<gene>
    <name evidence="4" type="ORF">PHY01_23070</name>
</gene>
<dbReference type="PRINTS" id="PR00081">
    <property type="entry name" value="GDHRDH"/>
</dbReference>
<dbReference type="OrthoDB" id="9809287at2"/>
<dbReference type="Gene3D" id="3.40.50.720">
    <property type="entry name" value="NAD(P)-binding Rossmann-like Domain"/>
    <property type="match status" value="1"/>
</dbReference>
<dbReference type="AlphaFoldDB" id="A0A4Y3WMN0"/>
<evidence type="ECO:0000313" key="4">
    <source>
        <dbReference type="EMBL" id="GEC20024.1"/>
    </source>
</evidence>
<dbReference type="FunFam" id="3.40.50.720:FF:000084">
    <property type="entry name" value="Short-chain dehydrogenase reductase"/>
    <property type="match status" value="1"/>
</dbReference>
<evidence type="ECO:0000256" key="2">
    <source>
        <dbReference type="ARBA" id="ARBA00023002"/>
    </source>
</evidence>
<accession>A0A4Y3WMN0</accession>
<reference evidence="4 5" key="1">
    <citation type="submission" date="2019-06" db="EMBL/GenBank/DDBJ databases">
        <title>Whole genome shotgun sequence of Pseudonocardia hydrocarbonoxydans NBRC 14498.</title>
        <authorList>
            <person name="Hosoyama A."/>
            <person name="Uohara A."/>
            <person name="Ohji S."/>
            <person name="Ichikawa N."/>
        </authorList>
    </citation>
    <scope>NUCLEOTIDE SEQUENCE [LARGE SCALE GENOMIC DNA]</scope>
    <source>
        <strain evidence="4 5">NBRC 14498</strain>
    </source>
</reference>
<dbReference type="GO" id="GO:0016614">
    <property type="term" value="F:oxidoreductase activity, acting on CH-OH group of donors"/>
    <property type="evidence" value="ECO:0007669"/>
    <property type="project" value="UniProtKB-ARBA"/>
</dbReference>
<dbReference type="PRINTS" id="PR00080">
    <property type="entry name" value="SDRFAMILY"/>
</dbReference>
<feature type="compositionally biased region" description="Low complexity" evidence="3">
    <location>
        <begin position="1"/>
        <end position="14"/>
    </location>
</feature>
<evidence type="ECO:0000256" key="1">
    <source>
        <dbReference type="ARBA" id="ARBA00006484"/>
    </source>
</evidence>
<keyword evidence="2" id="KW-0560">Oxidoreductase</keyword>
<dbReference type="InterPro" id="IPR002347">
    <property type="entry name" value="SDR_fam"/>
</dbReference>